<dbReference type="KEGG" id="tpla:ElP_09750"/>
<dbReference type="SMART" id="SM00966">
    <property type="entry name" value="SpoVT_AbrB"/>
    <property type="match status" value="1"/>
</dbReference>
<evidence type="ECO:0000313" key="3">
    <source>
        <dbReference type="Proteomes" id="UP000317835"/>
    </source>
</evidence>
<dbReference type="EMBL" id="CP036426">
    <property type="protein sequence ID" value="QDV33133.1"/>
    <property type="molecule type" value="Genomic_DNA"/>
</dbReference>
<protein>
    <submittedName>
        <fullName evidence="2">Antitoxin MazE</fullName>
    </submittedName>
</protein>
<dbReference type="AlphaFoldDB" id="A0A518GX35"/>
<reference evidence="2 3" key="1">
    <citation type="submission" date="2019-02" db="EMBL/GenBank/DDBJ databases">
        <title>Deep-cultivation of Planctomycetes and their phenomic and genomic characterization uncovers novel biology.</title>
        <authorList>
            <person name="Wiegand S."/>
            <person name="Jogler M."/>
            <person name="Boedeker C."/>
            <person name="Pinto D."/>
            <person name="Vollmers J."/>
            <person name="Rivas-Marin E."/>
            <person name="Kohn T."/>
            <person name="Peeters S.H."/>
            <person name="Heuer A."/>
            <person name="Rast P."/>
            <person name="Oberbeckmann S."/>
            <person name="Bunk B."/>
            <person name="Jeske O."/>
            <person name="Meyerdierks A."/>
            <person name="Storesund J.E."/>
            <person name="Kallscheuer N."/>
            <person name="Luecker S."/>
            <person name="Lage O.M."/>
            <person name="Pohl T."/>
            <person name="Merkel B.J."/>
            <person name="Hornburger P."/>
            <person name="Mueller R.-W."/>
            <person name="Bruemmer F."/>
            <person name="Labrenz M."/>
            <person name="Spormann A.M."/>
            <person name="Op den Camp H."/>
            <person name="Overmann J."/>
            <person name="Amann R."/>
            <person name="Jetten M.S.M."/>
            <person name="Mascher T."/>
            <person name="Medema M.H."/>
            <person name="Devos D.P."/>
            <person name="Kaster A.-K."/>
            <person name="Ovreas L."/>
            <person name="Rohde M."/>
            <person name="Galperin M.Y."/>
            <person name="Jogler C."/>
        </authorList>
    </citation>
    <scope>NUCLEOTIDE SEQUENCE [LARGE SCALE GENOMIC DNA]</scope>
    <source>
        <strain evidence="2 3">ElP</strain>
    </source>
</reference>
<dbReference type="PANTHER" id="PTHR40516:SF1">
    <property type="entry name" value="ANTITOXIN CHPS-RELATED"/>
    <property type="match status" value="1"/>
</dbReference>
<keyword evidence="3" id="KW-1185">Reference proteome</keyword>
<dbReference type="Pfam" id="PF04014">
    <property type="entry name" value="MazE_antitoxin"/>
    <property type="match status" value="1"/>
</dbReference>
<dbReference type="PANTHER" id="PTHR40516">
    <property type="entry name" value="ANTITOXIN CHPS-RELATED"/>
    <property type="match status" value="1"/>
</dbReference>
<organism evidence="2 3">
    <name type="scientific">Tautonia plasticadhaerens</name>
    <dbReference type="NCBI Taxonomy" id="2527974"/>
    <lineage>
        <taxon>Bacteria</taxon>
        <taxon>Pseudomonadati</taxon>
        <taxon>Planctomycetota</taxon>
        <taxon>Planctomycetia</taxon>
        <taxon>Isosphaerales</taxon>
        <taxon>Isosphaeraceae</taxon>
        <taxon>Tautonia</taxon>
    </lineage>
</organism>
<dbReference type="InterPro" id="IPR039052">
    <property type="entry name" value="Antitox_PemI-like"/>
</dbReference>
<dbReference type="InterPro" id="IPR007159">
    <property type="entry name" value="SpoVT-AbrB_dom"/>
</dbReference>
<dbReference type="RefSeq" id="WP_197446721.1">
    <property type="nucleotide sequence ID" value="NZ_CP036426.1"/>
</dbReference>
<gene>
    <name evidence="2" type="primary">mazE</name>
    <name evidence="2" type="ORF">ElP_09750</name>
</gene>
<feature type="domain" description="SpoVT-AbrB" evidence="1">
    <location>
        <begin position="6"/>
        <end position="51"/>
    </location>
</feature>
<dbReference type="Proteomes" id="UP000317835">
    <property type="component" value="Chromosome"/>
</dbReference>
<evidence type="ECO:0000259" key="1">
    <source>
        <dbReference type="SMART" id="SM00966"/>
    </source>
</evidence>
<name>A0A518GX35_9BACT</name>
<dbReference type="SUPFAM" id="SSF89447">
    <property type="entry name" value="AbrB/MazE/MraZ-like"/>
    <property type="match status" value="1"/>
</dbReference>
<dbReference type="GO" id="GO:0097351">
    <property type="term" value="F:toxin sequestering activity"/>
    <property type="evidence" value="ECO:0007669"/>
    <property type="project" value="InterPro"/>
</dbReference>
<sequence>MLSTIQKLGEGLGVPIPESIAREAGLEEGTSVEVSIRDGALVVRPTRRYRLEDLLDQITAENRHDAFDTGPPTGEEVW</sequence>
<proteinExistence type="predicted"/>
<dbReference type="Gene3D" id="2.10.260.10">
    <property type="match status" value="1"/>
</dbReference>
<evidence type="ECO:0000313" key="2">
    <source>
        <dbReference type="EMBL" id="QDV33133.1"/>
    </source>
</evidence>
<dbReference type="InterPro" id="IPR037914">
    <property type="entry name" value="SpoVT-AbrB_sf"/>
</dbReference>
<accession>A0A518GX35</accession>
<dbReference type="GO" id="GO:0003677">
    <property type="term" value="F:DNA binding"/>
    <property type="evidence" value="ECO:0007669"/>
    <property type="project" value="InterPro"/>
</dbReference>